<dbReference type="PANTHER" id="PTHR30035:SF3">
    <property type="entry name" value="INTERMEMBRANE PHOSPHOLIPID TRANSPORT SYSTEM LIPOPROTEIN MLAA"/>
    <property type="match status" value="1"/>
</dbReference>
<dbReference type="PRINTS" id="PR01805">
    <property type="entry name" value="VACJLIPOPROT"/>
</dbReference>
<keyword evidence="6" id="KW-1185">Reference proteome</keyword>
<gene>
    <name evidence="5" type="ORF">KHU32_02260</name>
</gene>
<name>A0ABS5Q7U7_9PROT</name>
<dbReference type="PROSITE" id="PS51257">
    <property type="entry name" value="PROKAR_LIPOPROTEIN"/>
    <property type="match status" value="1"/>
</dbReference>
<dbReference type="RefSeq" id="WP_213668409.1">
    <property type="nucleotide sequence ID" value="NZ_JAHCDA010000001.1"/>
</dbReference>
<feature type="compositionally biased region" description="Gly residues" evidence="3">
    <location>
        <begin position="243"/>
        <end position="254"/>
    </location>
</feature>
<evidence type="ECO:0000313" key="5">
    <source>
        <dbReference type="EMBL" id="MBS7809742.1"/>
    </source>
</evidence>
<dbReference type="Proteomes" id="UP000766336">
    <property type="component" value="Unassembled WGS sequence"/>
</dbReference>
<comment type="caution">
    <text evidence="5">The sequence shown here is derived from an EMBL/GenBank/DDBJ whole genome shotgun (WGS) entry which is preliminary data.</text>
</comment>
<comment type="similarity">
    <text evidence="1">Belongs to the MlaA family.</text>
</comment>
<dbReference type="Pfam" id="PF04333">
    <property type="entry name" value="MlaA"/>
    <property type="match status" value="1"/>
</dbReference>
<evidence type="ECO:0000313" key="6">
    <source>
        <dbReference type="Proteomes" id="UP000766336"/>
    </source>
</evidence>
<feature type="compositionally biased region" description="Basic and acidic residues" evidence="3">
    <location>
        <begin position="256"/>
        <end position="265"/>
    </location>
</feature>
<dbReference type="PANTHER" id="PTHR30035">
    <property type="entry name" value="LIPOPROTEIN VACJ-RELATED"/>
    <property type="match status" value="1"/>
</dbReference>
<dbReference type="InterPro" id="IPR007428">
    <property type="entry name" value="MlaA"/>
</dbReference>
<protein>
    <submittedName>
        <fullName evidence="5">VacJ family lipoprotein</fullName>
    </submittedName>
</protein>
<organism evidence="5 6">
    <name type="scientific">Roseococcus pinisoli</name>
    <dbReference type="NCBI Taxonomy" id="2835040"/>
    <lineage>
        <taxon>Bacteria</taxon>
        <taxon>Pseudomonadati</taxon>
        <taxon>Pseudomonadota</taxon>
        <taxon>Alphaproteobacteria</taxon>
        <taxon>Acetobacterales</taxon>
        <taxon>Roseomonadaceae</taxon>
        <taxon>Roseococcus</taxon>
    </lineage>
</organism>
<keyword evidence="2 4" id="KW-0732">Signal</keyword>
<evidence type="ECO:0000256" key="2">
    <source>
        <dbReference type="ARBA" id="ARBA00022729"/>
    </source>
</evidence>
<feature type="region of interest" description="Disordered" evidence="3">
    <location>
        <begin position="239"/>
        <end position="265"/>
    </location>
</feature>
<evidence type="ECO:0000256" key="4">
    <source>
        <dbReference type="SAM" id="SignalP"/>
    </source>
</evidence>
<evidence type="ECO:0000256" key="1">
    <source>
        <dbReference type="ARBA" id="ARBA00010634"/>
    </source>
</evidence>
<feature type="signal peptide" evidence="4">
    <location>
        <begin position="1"/>
        <end position="25"/>
    </location>
</feature>
<feature type="chain" id="PRO_5046189376" evidence="4">
    <location>
        <begin position="26"/>
        <end position="265"/>
    </location>
</feature>
<dbReference type="EMBL" id="JAHCDA010000001">
    <property type="protein sequence ID" value="MBS7809742.1"/>
    <property type="molecule type" value="Genomic_DNA"/>
</dbReference>
<evidence type="ECO:0000256" key="3">
    <source>
        <dbReference type="SAM" id="MobiDB-lite"/>
    </source>
</evidence>
<accession>A0ABS5Q7U7</accession>
<keyword evidence="5" id="KW-0449">Lipoprotein</keyword>
<sequence length="265" mass="28375">MRLAPLLASAILLVGLAGCATRPPASDPEALEEFRANNDPLEPLNRTMFSVNNAIDTVALRPAAQAYRFVLPRPVRQGVRNALGNLRGPTILMNDVLQGEVDRAGRTAARFLINSTLGIGGLIDVADWQFGVPGHSEDFGQTLAVWGVGEGPYLYLPILGPSNPRDLLGYGVDVVASPWFWFGQGDVVDALRWAYAGITAIDARESALDTLDRILETSLDPYSTLRSLYRQNRASEIANTGAEGRGVEAGGAGRGVRRDPVPASP</sequence>
<reference evidence="5 6" key="1">
    <citation type="submission" date="2021-05" db="EMBL/GenBank/DDBJ databases">
        <title>Roseococcus sp. XZZS9, whole genome shotgun sequencing project.</title>
        <authorList>
            <person name="Zhao G."/>
            <person name="Shen L."/>
        </authorList>
    </citation>
    <scope>NUCLEOTIDE SEQUENCE [LARGE SCALE GENOMIC DNA]</scope>
    <source>
        <strain evidence="5 6">XZZS9</strain>
    </source>
</reference>
<proteinExistence type="inferred from homology"/>